<evidence type="ECO:0000313" key="2">
    <source>
        <dbReference type="WBParaSite" id="ES5_v2.g24532.t1"/>
    </source>
</evidence>
<dbReference type="WBParaSite" id="ES5_v2.g24532.t1">
    <property type="protein sequence ID" value="ES5_v2.g24532.t1"/>
    <property type="gene ID" value="ES5_v2.g24532"/>
</dbReference>
<proteinExistence type="predicted"/>
<reference evidence="2" key="1">
    <citation type="submission" date="2022-11" db="UniProtKB">
        <authorList>
            <consortium name="WormBaseParasite"/>
        </authorList>
    </citation>
    <scope>IDENTIFICATION</scope>
</reference>
<protein>
    <submittedName>
        <fullName evidence="2">C-type lectin domain-containing protein</fullName>
    </submittedName>
</protein>
<name>A0AC34G493_9BILA</name>
<sequence>MFKTLIISAFIAVVFTQCPNNGVIWQSECYYFQTSFLAFTNGEAACNQLGGSLASIHNSFTNSFVAHGTQFDFDELWDHRMSNSSYCIGMNMANGVWNIEDCYQKKNFVCKSSLTSPPPCKTN</sequence>
<accession>A0AC34G493</accession>
<dbReference type="Proteomes" id="UP000887579">
    <property type="component" value="Unplaced"/>
</dbReference>
<organism evidence="1 2">
    <name type="scientific">Panagrolaimus sp. ES5</name>
    <dbReference type="NCBI Taxonomy" id="591445"/>
    <lineage>
        <taxon>Eukaryota</taxon>
        <taxon>Metazoa</taxon>
        <taxon>Ecdysozoa</taxon>
        <taxon>Nematoda</taxon>
        <taxon>Chromadorea</taxon>
        <taxon>Rhabditida</taxon>
        <taxon>Tylenchina</taxon>
        <taxon>Panagrolaimomorpha</taxon>
        <taxon>Panagrolaimoidea</taxon>
        <taxon>Panagrolaimidae</taxon>
        <taxon>Panagrolaimus</taxon>
    </lineage>
</organism>
<evidence type="ECO:0000313" key="1">
    <source>
        <dbReference type="Proteomes" id="UP000887579"/>
    </source>
</evidence>